<accession>X0V7Y3</accession>
<comment type="caution">
    <text evidence="1">The sequence shown here is derived from an EMBL/GenBank/DDBJ whole genome shotgun (WGS) entry which is preliminary data.</text>
</comment>
<sequence>TGKSFLQGLEEEEKTKEAEKIRDKLLDRYGEMLIEAAGDPLYFKANIEIISSIYNTFSELMLGKTKSLLMGAIKKLYKESDWEETIEGMLIKGGADVVRQTSGRARLLKPMGVKGKIAEDKIIKTSDQVDELIRNLEIKEGEKVRPASLDEIKELYSSTKYKKLLSVNLREAVYKLFETRRFETGVQMPLKMAWGARQQQGKKTRGGMWEAIRPDIFFTVPEKNIKKLIKTMEILFRNKEQLETLEKYLRDQIKLS</sequence>
<organism evidence="1">
    <name type="scientific">marine sediment metagenome</name>
    <dbReference type="NCBI Taxonomy" id="412755"/>
    <lineage>
        <taxon>unclassified sequences</taxon>
        <taxon>metagenomes</taxon>
        <taxon>ecological metagenomes</taxon>
    </lineage>
</organism>
<feature type="non-terminal residue" evidence="1">
    <location>
        <position position="256"/>
    </location>
</feature>
<protein>
    <submittedName>
        <fullName evidence="1">Uncharacterized protein</fullName>
    </submittedName>
</protein>
<dbReference type="EMBL" id="BARS01037541">
    <property type="protein sequence ID" value="GAG14265.1"/>
    <property type="molecule type" value="Genomic_DNA"/>
</dbReference>
<dbReference type="AlphaFoldDB" id="X0V7Y3"/>
<name>X0V7Y3_9ZZZZ</name>
<feature type="non-terminal residue" evidence="1">
    <location>
        <position position="1"/>
    </location>
</feature>
<reference evidence="1" key="1">
    <citation type="journal article" date="2014" name="Front. Microbiol.">
        <title>High frequency of phylogenetically diverse reductive dehalogenase-homologous genes in deep subseafloor sedimentary metagenomes.</title>
        <authorList>
            <person name="Kawai M."/>
            <person name="Futagami T."/>
            <person name="Toyoda A."/>
            <person name="Takaki Y."/>
            <person name="Nishi S."/>
            <person name="Hori S."/>
            <person name="Arai W."/>
            <person name="Tsubouchi T."/>
            <person name="Morono Y."/>
            <person name="Uchiyama I."/>
            <person name="Ito T."/>
            <person name="Fujiyama A."/>
            <person name="Inagaki F."/>
            <person name="Takami H."/>
        </authorList>
    </citation>
    <scope>NUCLEOTIDE SEQUENCE</scope>
    <source>
        <strain evidence="1">Expedition CK06-06</strain>
    </source>
</reference>
<proteinExistence type="predicted"/>
<gene>
    <name evidence="1" type="ORF">S01H1_57559</name>
</gene>
<evidence type="ECO:0000313" key="1">
    <source>
        <dbReference type="EMBL" id="GAG14265.1"/>
    </source>
</evidence>